<organism evidence="2 3">
    <name type="scientific">Fictibacillus barbaricus</name>
    <dbReference type="NCBI Taxonomy" id="182136"/>
    <lineage>
        <taxon>Bacteria</taxon>
        <taxon>Bacillati</taxon>
        <taxon>Bacillota</taxon>
        <taxon>Bacilli</taxon>
        <taxon>Bacillales</taxon>
        <taxon>Fictibacillaceae</taxon>
        <taxon>Fictibacillus</taxon>
    </lineage>
</organism>
<keyword evidence="1" id="KW-1133">Transmembrane helix</keyword>
<proteinExistence type="predicted"/>
<keyword evidence="1" id="KW-0812">Transmembrane</keyword>
<evidence type="ECO:0000313" key="2">
    <source>
        <dbReference type="EMBL" id="MBN3547966.1"/>
    </source>
</evidence>
<sequence length="58" mass="6973">MNKLHNWLFLIFITSFISYFVLPWEFTIGLFIAGLAMFSYQLVQYSVEEEGQYIEKQK</sequence>
<evidence type="ECO:0000313" key="3">
    <source>
        <dbReference type="Proteomes" id="UP001319060"/>
    </source>
</evidence>
<name>A0ABS2ZJN1_9BACL</name>
<dbReference type="EMBL" id="JAFHKS010000044">
    <property type="protein sequence ID" value="MBN3547966.1"/>
    <property type="molecule type" value="Genomic_DNA"/>
</dbReference>
<dbReference type="Proteomes" id="UP001319060">
    <property type="component" value="Unassembled WGS sequence"/>
</dbReference>
<accession>A0ABS2ZJN1</accession>
<gene>
    <name evidence="2" type="ORF">JYA64_21880</name>
</gene>
<keyword evidence="3" id="KW-1185">Reference proteome</keyword>
<reference evidence="2 3" key="1">
    <citation type="submission" date="2021-01" db="EMBL/GenBank/DDBJ databases">
        <title>Genome Sequencing of Type Strains.</title>
        <authorList>
            <person name="Lemaire J.F."/>
            <person name="Inderbitzin P."/>
            <person name="Collins S.B."/>
            <person name="Wespe N."/>
            <person name="Knight-Connoni V."/>
        </authorList>
    </citation>
    <scope>NUCLEOTIDE SEQUENCE [LARGE SCALE GENOMIC DNA]</scope>
    <source>
        <strain evidence="2 3">DSM 14730</strain>
    </source>
</reference>
<protein>
    <submittedName>
        <fullName evidence="2">Uncharacterized protein</fullName>
    </submittedName>
</protein>
<feature type="transmembrane region" description="Helical" evidence="1">
    <location>
        <begin position="7"/>
        <end position="22"/>
    </location>
</feature>
<keyword evidence="1" id="KW-0472">Membrane</keyword>
<evidence type="ECO:0000256" key="1">
    <source>
        <dbReference type="SAM" id="Phobius"/>
    </source>
</evidence>
<dbReference type="RefSeq" id="WP_188402161.1">
    <property type="nucleotide sequence ID" value="NZ_BMCE01000001.1"/>
</dbReference>
<comment type="caution">
    <text evidence="2">The sequence shown here is derived from an EMBL/GenBank/DDBJ whole genome shotgun (WGS) entry which is preliminary data.</text>
</comment>